<dbReference type="KEGG" id="bvr:BVIR_3055"/>
<dbReference type="Proteomes" id="UP000065734">
    <property type="component" value="Chromosome I"/>
</dbReference>
<dbReference type="PANTHER" id="PTHR43628:SF1">
    <property type="entry name" value="CHITIN SYNTHASE REGULATORY FACTOR 2-RELATED"/>
    <property type="match status" value="1"/>
</dbReference>
<feature type="compositionally biased region" description="Polar residues" evidence="1">
    <location>
        <begin position="1"/>
        <end position="11"/>
    </location>
</feature>
<dbReference type="OrthoDB" id="5295703at2"/>
<evidence type="ECO:0000313" key="2">
    <source>
        <dbReference type="EMBL" id="CUU43477.1"/>
    </source>
</evidence>
<feature type="region of interest" description="Disordered" evidence="1">
    <location>
        <begin position="1"/>
        <end position="36"/>
    </location>
</feature>
<proteinExistence type="predicted"/>
<feature type="compositionally biased region" description="Basic and acidic residues" evidence="1">
    <location>
        <begin position="1063"/>
        <end position="1074"/>
    </location>
</feature>
<organism evidence="2 3">
    <name type="scientific">Blastochloris viridis</name>
    <name type="common">Rhodopseudomonas viridis</name>
    <dbReference type="NCBI Taxonomy" id="1079"/>
    <lineage>
        <taxon>Bacteria</taxon>
        <taxon>Pseudomonadati</taxon>
        <taxon>Pseudomonadota</taxon>
        <taxon>Alphaproteobacteria</taxon>
        <taxon>Hyphomicrobiales</taxon>
        <taxon>Blastochloridaceae</taxon>
        <taxon>Blastochloris</taxon>
    </lineage>
</organism>
<dbReference type="EMBL" id="LN907867">
    <property type="protein sequence ID" value="CUU43477.1"/>
    <property type="molecule type" value="Genomic_DNA"/>
</dbReference>
<gene>
    <name evidence="2" type="primary">podJ_1</name>
    <name evidence="2" type="ORF">BVIRIDIS_24990</name>
</gene>
<dbReference type="PANTHER" id="PTHR43628">
    <property type="entry name" value="ACTIVATOR OF C KINASE PROTEIN 1-RELATED"/>
    <property type="match status" value="1"/>
</dbReference>
<dbReference type="SMART" id="SM00671">
    <property type="entry name" value="SEL1"/>
    <property type="match status" value="4"/>
</dbReference>
<feature type="region of interest" description="Disordered" evidence="1">
    <location>
        <begin position="778"/>
        <end position="798"/>
    </location>
</feature>
<sequence length="1082" mass="113260">MTQSGSWSRRSQAPEPGSGLPADALEAARSAAAREGVPVERWLERTILARTGAATARSQPPAAAGESQRPPDPAARGTEDLSAALGEVTRRLNALLGEVATAPPRSPASSAQLRDTVARLGSRLDVLTAEARGSQGGGQGVPSAPGRRLDDLASSLEGMVERLSAPADPRSGRRPGVDAAVAEINARQRMLDAPPAAAAPPPPPRPGRLEADALFNLRCDIADLGRAVADLAPRHAVEALDASVRALESRVEANAPPPIDIAQLNELTRMLVEVRESVRDLHADDGLAGLTADVRGLHQRFDALDQMRLEPAVLQHLTSQVAELRTTLAQPARMPDEFAHELDQLAGKVDRIGGVLDDAAAAVDMMGALERKLDRLAETMVATAVPVGNRIDDAALIEIRDRLDRLHTALQTTARDAPLALEHKLDQLAEAIAANAVSHRSQGDAAAFAEIRDRLDRLQTALETTARNAPVAIERSILLLVDKLDRIQSLVAAGADPGSDFDALGARLDRIVEQLDRSDGRFGQLEAIERGLNDLFVHLEETRFSAIDAARAAARDLGAAPVEDLLRDVSDLRAAQRIAELKTHDTLESVHSTLERVIDRLATLEDDLVSRPVPEPVAPAALPPQAATVPPPAPAATVALPPAESAPALPPDHPLEPGSRTPIVRAGAPLPPSRGQAPQAAPSPQVLPAATAKPASEPSAKASFIAAARRAAQQAAADSVGPSAATDDVAAPVGLRAAVARHRTLILAGLVLLAAAATAPLVLPKLLPGTPNPPAVAPVVPVPEPNPSTVPGPQSRLSPADPVIARAPSSGLLSPESTAATPAPAFSAAGIPQAEPDTTAALALNAASGAPTTKRDTDLPAAIGPLGLRDAALGGDPAAMFEVATRFAEGHGVPQNYATAARWYEHAAQQGSMPAAYRLGSLYEKGEGVAKNVQLARRYYTLAADAGNTKAMHNLAVLYAEGIDGKPDYREASQLFRKAAERGLRDSQYNLAILYARGLGVDQNIGESFKWFALAANQGDADAQKKREEVAARLDAQTLLAARLAVQTWVPQAVDASANDVRPSAEWDRVDGGRARKATGRT</sequence>
<dbReference type="Pfam" id="PF08238">
    <property type="entry name" value="Sel1"/>
    <property type="match status" value="4"/>
</dbReference>
<feature type="region of interest" description="Disordered" evidence="1">
    <location>
        <begin position="1060"/>
        <end position="1082"/>
    </location>
</feature>
<name>A0A0P0JA13_BLAVI</name>
<feature type="compositionally biased region" description="Low complexity" evidence="1">
    <location>
        <begin position="22"/>
        <end position="33"/>
    </location>
</feature>
<feature type="region of interest" description="Disordered" evidence="1">
    <location>
        <begin position="128"/>
        <end position="149"/>
    </location>
</feature>
<dbReference type="Gene3D" id="1.25.40.10">
    <property type="entry name" value="Tetratricopeptide repeat domain"/>
    <property type="match status" value="1"/>
</dbReference>
<dbReference type="PATRIC" id="fig|1079.6.peg.3209"/>
<feature type="compositionally biased region" description="Low complexity" evidence="1">
    <location>
        <begin position="635"/>
        <end position="647"/>
    </location>
</feature>
<dbReference type="InterPro" id="IPR011990">
    <property type="entry name" value="TPR-like_helical_dom_sf"/>
</dbReference>
<feature type="region of interest" description="Disordered" evidence="1">
    <location>
        <begin position="50"/>
        <end position="86"/>
    </location>
</feature>
<protein>
    <submittedName>
        <fullName evidence="2">Polar organelle development protein</fullName>
    </submittedName>
</protein>
<dbReference type="RefSeq" id="WP_055038344.1">
    <property type="nucleotide sequence ID" value="NZ_AP014854.2"/>
</dbReference>
<accession>A0A0P0JA13</accession>
<evidence type="ECO:0000256" key="1">
    <source>
        <dbReference type="SAM" id="MobiDB-lite"/>
    </source>
</evidence>
<dbReference type="AlphaFoldDB" id="A0A0P0JA13"/>
<dbReference type="InterPro" id="IPR006597">
    <property type="entry name" value="Sel1-like"/>
</dbReference>
<reference evidence="3" key="1">
    <citation type="journal article" date="2016" name="Genome Announc.">
        <title>Revised genome sequence of the purple photosynthetic bacterium Blastochloris viridis.</title>
        <authorList>
            <person name="Liu L.N."/>
            <person name="Faulkner M."/>
            <person name="Liu X."/>
            <person name="Huang F."/>
            <person name="Darby A.C."/>
            <person name="Hall N."/>
        </authorList>
    </citation>
    <scope>NUCLEOTIDE SEQUENCE [LARGE SCALE GENOMIC DNA]</scope>
    <source>
        <strain evidence="3">ATCC 19567 / DSM 133 / F</strain>
    </source>
</reference>
<feature type="compositionally biased region" description="Pro residues" evidence="1">
    <location>
        <begin position="778"/>
        <end position="790"/>
    </location>
</feature>
<dbReference type="SUPFAM" id="SSF81901">
    <property type="entry name" value="HCP-like"/>
    <property type="match status" value="1"/>
</dbReference>
<keyword evidence="3" id="KW-1185">Reference proteome</keyword>
<feature type="compositionally biased region" description="Low complexity" evidence="1">
    <location>
        <begin position="53"/>
        <end position="64"/>
    </location>
</feature>
<dbReference type="STRING" id="1079.BVIR_3055"/>
<evidence type="ECO:0000313" key="3">
    <source>
        <dbReference type="Proteomes" id="UP000065734"/>
    </source>
</evidence>
<dbReference type="InterPro" id="IPR052945">
    <property type="entry name" value="Mitotic_Regulator"/>
</dbReference>
<feature type="region of interest" description="Disordered" evidence="1">
    <location>
        <begin position="615"/>
        <end position="695"/>
    </location>
</feature>
<feature type="compositionally biased region" description="Low complexity" evidence="1">
    <location>
        <begin position="618"/>
        <end position="628"/>
    </location>
</feature>